<reference evidence="1" key="1">
    <citation type="submission" date="2019-12" db="EMBL/GenBank/DDBJ databases">
        <title>Genome sequencing and annotation of Brassica cretica.</title>
        <authorList>
            <person name="Studholme D.J."/>
            <person name="Sarris P."/>
        </authorList>
    </citation>
    <scope>NUCLEOTIDE SEQUENCE</scope>
    <source>
        <strain evidence="1">PFS-109/04</strain>
        <tissue evidence="1">Leaf</tissue>
    </source>
</reference>
<dbReference type="Proteomes" id="UP000712600">
    <property type="component" value="Unassembled WGS sequence"/>
</dbReference>
<protein>
    <submittedName>
        <fullName evidence="1">Uncharacterized protein</fullName>
    </submittedName>
</protein>
<sequence>MVDAFLFRLEEQIQSRLQNLFELKDFEWLVDGRKVAAIRVKILKEFSSLLKDIEVCGCCLNECDSNSRKMMIDLLCWSSPEAASL</sequence>
<dbReference type="AlphaFoldDB" id="A0A8S9P3E9"/>
<name>A0A8S9P3E9_BRACR</name>
<gene>
    <name evidence="1" type="ORF">F2Q69_00000278</name>
</gene>
<accession>A0A8S9P3E9</accession>
<proteinExistence type="predicted"/>
<organism evidence="1 2">
    <name type="scientific">Brassica cretica</name>
    <name type="common">Mustard</name>
    <dbReference type="NCBI Taxonomy" id="69181"/>
    <lineage>
        <taxon>Eukaryota</taxon>
        <taxon>Viridiplantae</taxon>
        <taxon>Streptophyta</taxon>
        <taxon>Embryophyta</taxon>
        <taxon>Tracheophyta</taxon>
        <taxon>Spermatophyta</taxon>
        <taxon>Magnoliopsida</taxon>
        <taxon>eudicotyledons</taxon>
        <taxon>Gunneridae</taxon>
        <taxon>Pentapetalae</taxon>
        <taxon>rosids</taxon>
        <taxon>malvids</taxon>
        <taxon>Brassicales</taxon>
        <taxon>Brassicaceae</taxon>
        <taxon>Brassiceae</taxon>
        <taxon>Brassica</taxon>
    </lineage>
</organism>
<evidence type="ECO:0000313" key="1">
    <source>
        <dbReference type="EMBL" id="KAF3509620.1"/>
    </source>
</evidence>
<dbReference type="EMBL" id="QGKX02001521">
    <property type="protein sequence ID" value="KAF3509620.1"/>
    <property type="molecule type" value="Genomic_DNA"/>
</dbReference>
<comment type="caution">
    <text evidence="1">The sequence shown here is derived from an EMBL/GenBank/DDBJ whole genome shotgun (WGS) entry which is preliminary data.</text>
</comment>
<evidence type="ECO:0000313" key="2">
    <source>
        <dbReference type="Proteomes" id="UP000712600"/>
    </source>
</evidence>